<comment type="similarity">
    <text evidence="1">Belongs to the alpha-carbonic anhydrase family.</text>
</comment>
<dbReference type="InterPro" id="IPR001148">
    <property type="entry name" value="CA_dom"/>
</dbReference>
<evidence type="ECO:0000256" key="5">
    <source>
        <dbReference type="ARBA" id="ARBA00023239"/>
    </source>
</evidence>
<dbReference type="PANTHER" id="PTHR18952:SF265">
    <property type="entry name" value="CARBONIC ANHYDRASE"/>
    <property type="match status" value="1"/>
</dbReference>
<dbReference type="PANTHER" id="PTHR18952">
    <property type="entry name" value="CARBONIC ANHYDRASE"/>
    <property type="match status" value="1"/>
</dbReference>
<dbReference type="Gene3D" id="3.10.200.10">
    <property type="entry name" value="Alpha carbonic anhydrase"/>
    <property type="match status" value="1"/>
</dbReference>
<evidence type="ECO:0000259" key="9">
    <source>
        <dbReference type="PROSITE" id="PS51144"/>
    </source>
</evidence>
<evidence type="ECO:0000256" key="1">
    <source>
        <dbReference type="ARBA" id="ARBA00010718"/>
    </source>
</evidence>
<evidence type="ECO:0000256" key="7">
    <source>
        <dbReference type="SAM" id="Coils"/>
    </source>
</evidence>
<feature type="non-terminal residue" evidence="10">
    <location>
        <position position="1"/>
    </location>
</feature>
<evidence type="ECO:0000313" key="11">
    <source>
        <dbReference type="Proteomes" id="UP000825002"/>
    </source>
</evidence>
<feature type="domain" description="Alpha-carbonic anhydrase" evidence="9">
    <location>
        <begin position="58"/>
        <end position="349"/>
    </location>
</feature>
<keyword evidence="8" id="KW-0812">Transmembrane</keyword>
<keyword evidence="5" id="KW-0456">Lyase</keyword>
<accession>A0ABQ7SAM7</accession>
<dbReference type="Proteomes" id="UP000825002">
    <property type="component" value="Unassembled WGS sequence"/>
</dbReference>
<dbReference type="SMART" id="SM01057">
    <property type="entry name" value="Carb_anhydrase"/>
    <property type="match status" value="1"/>
</dbReference>
<keyword evidence="3" id="KW-0479">Metal-binding</keyword>
<keyword evidence="7" id="KW-0175">Coiled coil</keyword>
<evidence type="ECO:0000256" key="6">
    <source>
        <dbReference type="ARBA" id="ARBA00048348"/>
    </source>
</evidence>
<keyword evidence="11" id="KW-1185">Reference proteome</keyword>
<dbReference type="CDD" id="cd00326">
    <property type="entry name" value="alpha_CA"/>
    <property type="match status" value="1"/>
</dbReference>
<comment type="caution">
    <text evidence="10">The sequence shown here is derived from an EMBL/GenBank/DDBJ whole genome shotgun (WGS) entry which is preliminary data.</text>
</comment>
<dbReference type="PROSITE" id="PS51144">
    <property type="entry name" value="ALPHA_CA_2"/>
    <property type="match status" value="1"/>
</dbReference>
<proteinExistence type="inferred from homology"/>
<gene>
    <name evidence="10" type="primary">Ca9</name>
    <name evidence="10" type="ORF">GZH46_01011</name>
</gene>
<name>A0ABQ7SAM7_9ACAR</name>
<keyword evidence="8" id="KW-1133">Transmembrane helix</keyword>
<dbReference type="EC" id="4.2.1.1" evidence="2"/>
<evidence type="ECO:0000256" key="8">
    <source>
        <dbReference type="SAM" id="Phobius"/>
    </source>
</evidence>
<keyword evidence="4" id="KW-0862">Zinc</keyword>
<evidence type="ECO:0000256" key="4">
    <source>
        <dbReference type="ARBA" id="ARBA00022833"/>
    </source>
</evidence>
<organism evidence="10 11">
    <name type="scientific">Fragariocoptes setiger</name>
    <dbReference type="NCBI Taxonomy" id="1670756"/>
    <lineage>
        <taxon>Eukaryota</taxon>
        <taxon>Metazoa</taxon>
        <taxon>Ecdysozoa</taxon>
        <taxon>Arthropoda</taxon>
        <taxon>Chelicerata</taxon>
        <taxon>Arachnida</taxon>
        <taxon>Acari</taxon>
        <taxon>Acariformes</taxon>
        <taxon>Trombidiformes</taxon>
        <taxon>Prostigmata</taxon>
        <taxon>Eupodina</taxon>
        <taxon>Eriophyoidea</taxon>
        <taxon>Phytoptidae</taxon>
        <taxon>Fragariocoptes</taxon>
    </lineage>
</organism>
<dbReference type="InterPro" id="IPR023561">
    <property type="entry name" value="Carbonic_anhydrase_a-class"/>
</dbReference>
<feature type="coiled-coil region" evidence="7">
    <location>
        <begin position="241"/>
        <end position="268"/>
    </location>
</feature>
<evidence type="ECO:0000256" key="3">
    <source>
        <dbReference type="ARBA" id="ARBA00022723"/>
    </source>
</evidence>
<keyword evidence="8" id="KW-0472">Membrane</keyword>
<comment type="catalytic activity">
    <reaction evidence="6">
        <text>hydrogencarbonate + H(+) = CO2 + H2O</text>
        <dbReference type="Rhea" id="RHEA:10748"/>
        <dbReference type="ChEBI" id="CHEBI:15377"/>
        <dbReference type="ChEBI" id="CHEBI:15378"/>
        <dbReference type="ChEBI" id="CHEBI:16526"/>
        <dbReference type="ChEBI" id="CHEBI:17544"/>
        <dbReference type="EC" id="4.2.1.1"/>
    </reaction>
</comment>
<sequence length="406" mass="46454">VDDRKTNLNRNGRSIVFSFLTAGIPILCLCAGAIEISVTKEANYNIENDVNIRQSVIDEWNYAQQNNWDRVSAECGINGQRQSPIDVITKDTVYDSHLSLELIDYDQPVDFIVKNTHHSVELKPVCKSSYGVQSQPPAVRLYTQNEESPTYELVQIHFHWGDKDQPGSEHLFDNHRSAAEMHLVHKRANCSDANSTMNSMLVIGVMIEEEPVENERFQRVVEGVHHVNDTDNEYLATISGNNLANENHQQLGADLQEFKNTNNALQDLFDQRLMGLLPPCVNSFYMYNGSLTTPPCHEVVTWVLMRDPIFMGQQQLDELTNLYAPRHGKISSNHRHIQPLGERLVYTSFSASKLPMRPLKRPWLRRWSSENTRGRNQSRTLLNSLGHLHINLWNLKRSGNKTTEKN</sequence>
<evidence type="ECO:0000313" key="10">
    <source>
        <dbReference type="EMBL" id="KAG9510448.1"/>
    </source>
</evidence>
<dbReference type="SUPFAM" id="SSF51069">
    <property type="entry name" value="Carbonic anhydrase"/>
    <property type="match status" value="1"/>
</dbReference>
<reference evidence="10 11" key="1">
    <citation type="submission" date="2020-10" db="EMBL/GenBank/DDBJ databases">
        <authorList>
            <person name="Klimov P.B."/>
            <person name="Dyachkov S.M."/>
            <person name="Chetverikov P.E."/>
        </authorList>
    </citation>
    <scope>NUCLEOTIDE SEQUENCE [LARGE SCALE GENOMIC DNA]</scope>
    <source>
        <strain evidence="10">BMOC 18-1129-001#AD2665</strain>
        <tissue evidence="10">Entire mites</tissue>
    </source>
</reference>
<dbReference type="InterPro" id="IPR036398">
    <property type="entry name" value="CA_dom_sf"/>
</dbReference>
<dbReference type="Pfam" id="PF00194">
    <property type="entry name" value="Carb_anhydrase"/>
    <property type="match status" value="1"/>
</dbReference>
<protein>
    <recommendedName>
        <fullName evidence="2">carbonic anhydrase</fullName>
        <ecNumber evidence="2">4.2.1.1</ecNumber>
    </recommendedName>
</protein>
<evidence type="ECO:0000256" key="2">
    <source>
        <dbReference type="ARBA" id="ARBA00012925"/>
    </source>
</evidence>
<dbReference type="EMBL" id="JAIFTH010000144">
    <property type="protein sequence ID" value="KAG9510448.1"/>
    <property type="molecule type" value="Genomic_DNA"/>
</dbReference>
<feature type="transmembrane region" description="Helical" evidence="8">
    <location>
        <begin position="14"/>
        <end position="34"/>
    </location>
</feature>